<keyword evidence="2" id="KW-0732">Signal</keyword>
<keyword evidence="4" id="KW-1185">Reference proteome</keyword>
<dbReference type="RefSeq" id="WP_377360571.1">
    <property type="nucleotide sequence ID" value="NZ_JBHTCM010000025.1"/>
</dbReference>
<feature type="chain" id="PRO_5046518364" description="Type IV pilus biogenesis" evidence="2">
    <location>
        <begin position="30"/>
        <end position="181"/>
    </location>
</feature>
<comment type="caution">
    <text evidence="3">The sequence shown here is derived from an EMBL/GenBank/DDBJ whole genome shotgun (WGS) entry which is preliminary data.</text>
</comment>
<evidence type="ECO:0008006" key="5">
    <source>
        <dbReference type="Google" id="ProtNLM"/>
    </source>
</evidence>
<organism evidence="3 4">
    <name type="scientific">Rhodocista pekingensis</name>
    <dbReference type="NCBI Taxonomy" id="201185"/>
    <lineage>
        <taxon>Bacteria</taxon>
        <taxon>Pseudomonadati</taxon>
        <taxon>Pseudomonadota</taxon>
        <taxon>Alphaproteobacteria</taxon>
        <taxon>Rhodospirillales</taxon>
        <taxon>Azospirillaceae</taxon>
        <taxon>Rhodocista</taxon>
    </lineage>
</organism>
<name>A0ABW2KY85_9PROT</name>
<proteinExistence type="predicted"/>
<dbReference type="EMBL" id="JBHTCM010000025">
    <property type="protein sequence ID" value="MFC7335032.1"/>
    <property type="molecule type" value="Genomic_DNA"/>
</dbReference>
<protein>
    <recommendedName>
        <fullName evidence="5">Type IV pilus biogenesis</fullName>
    </recommendedName>
</protein>
<gene>
    <name evidence="3" type="ORF">ACFQPS_17835</name>
</gene>
<evidence type="ECO:0000313" key="3">
    <source>
        <dbReference type="EMBL" id="MFC7335032.1"/>
    </source>
</evidence>
<evidence type="ECO:0000256" key="2">
    <source>
        <dbReference type="SAM" id="SignalP"/>
    </source>
</evidence>
<feature type="signal peptide" evidence="2">
    <location>
        <begin position="1"/>
        <end position="29"/>
    </location>
</feature>
<feature type="region of interest" description="Disordered" evidence="1">
    <location>
        <begin position="57"/>
        <end position="83"/>
    </location>
</feature>
<evidence type="ECO:0000256" key="1">
    <source>
        <dbReference type="SAM" id="MobiDB-lite"/>
    </source>
</evidence>
<accession>A0ABW2KY85</accession>
<dbReference type="Proteomes" id="UP001596456">
    <property type="component" value="Unassembled WGS sequence"/>
</dbReference>
<evidence type="ECO:0000313" key="4">
    <source>
        <dbReference type="Proteomes" id="UP001596456"/>
    </source>
</evidence>
<sequence>MGLLAKYPGRAWAVAPAVLVAAFAGTATAQSLDACRQMQDPQARLACYDRLGPATALPPTDSPHVGGSRPVAPSAGTHAAPPVVTTPEQKFGAENVRQPAAAAAPRPQEIEALTAQVASVRQAGMGRIAVTLSNGQVWRQTETVRLDLSAGDTVTIERGALGSYNLLTGRTSRLYKVERTQ</sequence>
<reference evidence="4" key="1">
    <citation type="journal article" date="2019" name="Int. J. Syst. Evol. Microbiol.">
        <title>The Global Catalogue of Microorganisms (GCM) 10K type strain sequencing project: providing services to taxonomists for standard genome sequencing and annotation.</title>
        <authorList>
            <consortium name="The Broad Institute Genomics Platform"/>
            <consortium name="The Broad Institute Genome Sequencing Center for Infectious Disease"/>
            <person name="Wu L."/>
            <person name="Ma J."/>
        </authorList>
    </citation>
    <scope>NUCLEOTIDE SEQUENCE [LARGE SCALE GENOMIC DNA]</scope>
    <source>
        <strain evidence="4">CGMCC 1.16275</strain>
    </source>
</reference>